<keyword evidence="10 13" id="KW-0472">Membrane</keyword>
<evidence type="ECO:0000313" key="15">
    <source>
        <dbReference type="Proteomes" id="UP000199506"/>
    </source>
</evidence>
<feature type="transmembrane region" description="Helical" evidence="13">
    <location>
        <begin position="229"/>
        <end position="247"/>
    </location>
</feature>
<evidence type="ECO:0000256" key="1">
    <source>
        <dbReference type="ARBA" id="ARBA00004141"/>
    </source>
</evidence>
<keyword evidence="8 13" id="KW-1133">Transmembrane helix</keyword>
<dbReference type="OrthoDB" id="10769at2157"/>
<dbReference type="GO" id="GO:0015252">
    <property type="term" value="F:proton channel activity"/>
    <property type="evidence" value="ECO:0007669"/>
    <property type="project" value="InterPro"/>
</dbReference>
<keyword evidence="9" id="KW-0406">Ion transport</keyword>
<dbReference type="Pfam" id="PF06736">
    <property type="entry name" value="TMEM175"/>
    <property type="match status" value="1"/>
</dbReference>
<keyword evidence="7" id="KW-0630">Potassium</keyword>
<comment type="subcellular location">
    <subcellularLocation>
        <location evidence="1">Membrane</location>
        <topology evidence="1">Multi-pass membrane protein</topology>
    </subcellularLocation>
</comment>
<evidence type="ECO:0000256" key="10">
    <source>
        <dbReference type="ARBA" id="ARBA00023136"/>
    </source>
</evidence>
<evidence type="ECO:0000313" key="14">
    <source>
        <dbReference type="EMBL" id="SEK20591.1"/>
    </source>
</evidence>
<keyword evidence="6" id="KW-0631">Potassium channel</keyword>
<evidence type="ECO:0000256" key="11">
    <source>
        <dbReference type="ARBA" id="ARBA00023303"/>
    </source>
</evidence>
<evidence type="ECO:0000256" key="3">
    <source>
        <dbReference type="ARBA" id="ARBA00022448"/>
    </source>
</evidence>
<feature type="transmembrane region" description="Helical" evidence="13">
    <location>
        <begin position="158"/>
        <end position="181"/>
    </location>
</feature>
<feature type="transmembrane region" description="Helical" evidence="13">
    <location>
        <begin position="120"/>
        <end position="146"/>
    </location>
</feature>
<dbReference type="GO" id="GO:0016020">
    <property type="term" value="C:membrane"/>
    <property type="evidence" value="ECO:0007669"/>
    <property type="project" value="UniProtKB-SubCell"/>
</dbReference>
<evidence type="ECO:0000256" key="9">
    <source>
        <dbReference type="ARBA" id="ARBA00023065"/>
    </source>
</evidence>
<keyword evidence="3" id="KW-0813">Transport</keyword>
<protein>
    <submittedName>
        <fullName evidence="14">Uncharacterized membrane protein</fullName>
    </submittedName>
</protein>
<evidence type="ECO:0000256" key="7">
    <source>
        <dbReference type="ARBA" id="ARBA00022958"/>
    </source>
</evidence>
<dbReference type="PANTHER" id="PTHR31462">
    <property type="entry name" value="ENDOSOMAL/LYSOSOMAL POTASSIUM CHANNEL TMEM175"/>
    <property type="match status" value="1"/>
</dbReference>
<reference evidence="14 15" key="1">
    <citation type="submission" date="2016-10" db="EMBL/GenBank/DDBJ databases">
        <authorList>
            <person name="de Groot N.N."/>
        </authorList>
    </citation>
    <scope>NUCLEOTIDE SEQUENCE [LARGE SCALE GENOMIC DNA]</scope>
    <source>
        <strain evidence="14 15">DSM 11978</strain>
    </source>
</reference>
<dbReference type="AlphaFoldDB" id="A0A1H7F3C0"/>
<comment type="similarity">
    <text evidence="2">Belongs to the TMEM175 family.</text>
</comment>
<evidence type="ECO:0000256" key="5">
    <source>
        <dbReference type="ARBA" id="ARBA00022692"/>
    </source>
</evidence>
<dbReference type="PANTHER" id="PTHR31462:SF5">
    <property type="entry name" value="ENDOSOMAL_LYSOSOMAL PROTON CHANNEL TMEM175"/>
    <property type="match status" value="1"/>
</dbReference>
<name>A0A1H7F3C0_9EURY</name>
<keyword evidence="5 13" id="KW-0812">Transmembrane</keyword>
<evidence type="ECO:0000256" key="2">
    <source>
        <dbReference type="ARBA" id="ARBA00006920"/>
    </source>
</evidence>
<proteinExistence type="inferred from homology"/>
<feature type="transmembrane region" description="Helical" evidence="13">
    <location>
        <begin position="87"/>
        <end position="108"/>
    </location>
</feature>
<evidence type="ECO:0000256" key="8">
    <source>
        <dbReference type="ARBA" id="ARBA00022989"/>
    </source>
</evidence>
<dbReference type="EMBL" id="FOAK01000001">
    <property type="protein sequence ID" value="SEK20591.1"/>
    <property type="molecule type" value="Genomic_DNA"/>
</dbReference>
<feature type="transmembrane region" description="Helical" evidence="13">
    <location>
        <begin position="187"/>
        <end position="209"/>
    </location>
</feature>
<dbReference type="Proteomes" id="UP000199506">
    <property type="component" value="Unassembled WGS sequence"/>
</dbReference>
<dbReference type="InterPro" id="IPR010617">
    <property type="entry name" value="TMEM175-like"/>
</dbReference>
<evidence type="ECO:0000256" key="4">
    <source>
        <dbReference type="ARBA" id="ARBA00022538"/>
    </source>
</evidence>
<feature type="transmembrane region" description="Helical" evidence="13">
    <location>
        <begin position="253"/>
        <end position="271"/>
    </location>
</feature>
<sequence length="277" mass="32317">MNNMPKDLDKIKFELSEKLEFLKENAESEEEIEKLNNFASYLADKYSQIDDEDIKTEKLNRINTGLSYYQRFKKALEKNIDIDPGRLMGLTDGIFGMVMTLLVFGIALPELQITYYSTFLSFFSSLAPTIGVTVVSFVLLSSFWIYHHEFIKVNNLNIPYLWLNVFFLICISFVPFTTSLIGHYSHFFLSEVIFGINILLTIISFLLMYHYANSMHFLENAPSKKERNYVYQTFGMIMGLTIVVNLLDFHVSSYFIYLFLLVPVISTIRDIRFKMNE</sequence>
<organism evidence="14 15">
    <name type="scientific">Methanobrevibacter gottschalkii</name>
    <dbReference type="NCBI Taxonomy" id="190974"/>
    <lineage>
        <taxon>Archaea</taxon>
        <taxon>Methanobacteriati</taxon>
        <taxon>Methanobacteriota</taxon>
        <taxon>Methanomada group</taxon>
        <taxon>Methanobacteria</taxon>
        <taxon>Methanobacteriales</taxon>
        <taxon>Methanobacteriaceae</taxon>
        <taxon>Methanobrevibacter</taxon>
    </lineage>
</organism>
<keyword evidence="11" id="KW-0407">Ion channel</keyword>
<accession>A0A1H7F3C0</accession>
<comment type="catalytic activity">
    <reaction evidence="12">
        <text>K(+)(in) = K(+)(out)</text>
        <dbReference type="Rhea" id="RHEA:29463"/>
        <dbReference type="ChEBI" id="CHEBI:29103"/>
    </reaction>
</comment>
<evidence type="ECO:0000256" key="13">
    <source>
        <dbReference type="SAM" id="Phobius"/>
    </source>
</evidence>
<keyword evidence="4" id="KW-0633">Potassium transport</keyword>
<dbReference type="GO" id="GO:0005267">
    <property type="term" value="F:potassium channel activity"/>
    <property type="evidence" value="ECO:0007669"/>
    <property type="project" value="UniProtKB-KW"/>
</dbReference>
<dbReference type="RefSeq" id="WP_069574839.1">
    <property type="nucleotide sequence ID" value="NZ_FOAK01000001.1"/>
</dbReference>
<evidence type="ECO:0000256" key="6">
    <source>
        <dbReference type="ARBA" id="ARBA00022826"/>
    </source>
</evidence>
<evidence type="ECO:0000256" key="12">
    <source>
        <dbReference type="ARBA" id="ARBA00034430"/>
    </source>
</evidence>
<gene>
    <name evidence="14" type="ORF">SAMN05216439_0577</name>
</gene>
<dbReference type="STRING" id="190974.SAMN05216439_0577"/>